<organism evidence="8 9">
    <name type="scientific">Dyella acidiphila</name>
    <dbReference type="NCBI Taxonomy" id="2775866"/>
    <lineage>
        <taxon>Bacteria</taxon>
        <taxon>Pseudomonadati</taxon>
        <taxon>Pseudomonadota</taxon>
        <taxon>Gammaproteobacteria</taxon>
        <taxon>Lysobacterales</taxon>
        <taxon>Rhodanobacteraceae</taxon>
        <taxon>Dyella</taxon>
    </lineage>
</organism>
<feature type="transmembrane region" description="Helical" evidence="7">
    <location>
        <begin position="889"/>
        <end position="909"/>
    </location>
</feature>
<keyword evidence="5 7" id="KW-1133">Transmembrane helix</keyword>
<feature type="transmembrane region" description="Helical" evidence="7">
    <location>
        <begin position="995"/>
        <end position="1022"/>
    </location>
</feature>
<accession>A0ABR9G5W1</accession>
<feature type="transmembrane region" description="Helical" evidence="7">
    <location>
        <begin position="12"/>
        <end position="32"/>
    </location>
</feature>
<feature type="transmembrane region" description="Helical" evidence="7">
    <location>
        <begin position="962"/>
        <end position="983"/>
    </location>
</feature>
<dbReference type="Gene3D" id="3.30.70.1430">
    <property type="entry name" value="Multidrug efflux transporter AcrB pore domain"/>
    <property type="match status" value="2"/>
</dbReference>
<feature type="transmembrane region" description="Helical" evidence="7">
    <location>
        <begin position="432"/>
        <end position="452"/>
    </location>
</feature>
<evidence type="ECO:0000256" key="4">
    <source>
        <dbReference type="ARBA" id="ARBA00022692"/>
    </source>
</evidence>
<keyword evidence="2" id="KW-1003">Cell membrane</keyword>
<keyword evidence="1" id="KW-0813">Transport</keyword>
<feature type="transmembrane region" description="Helical" evidence="7">
    <location>
        <begin position="863"/>
        <end position="882"/>
    </location>
</feature>
<evidence type="ECO:0000256" key="3">
    <source>
        <dbReference type="ARBA" id="ARBA00022519"/>
    </source>
</evidence>
<evidence type="ECO:0000256" key="7">
    <source>
        <dbReference type="SAM" id="Phobius"/>
    </source>
</evidence>
<dbReference type="Pfam" id="PF00873">
    <property type="entry name" value="ACR_tran"/>
    <property type="match status" value="1"/>
</dbReference>
<dbReference type="EMBL" id="JACZZA010000001">
    <property type="protein sequence ID" value="MBE1159428.1"/>
    <property type="molecule type" value="Genomic_DNA"/>
</dbReference>
<gene>
    <name evidence="8" type="ORF">IGX34_03455</name>
</gene>
<evidence type="ECO:0000256" key="6">
    <source>
        <dbReference type="ARBA" id="ARBA00023136"/>
    </source>
</evidence>
<feature type="transmembrane region" description="Helical" evidence="7">
    <location>
        <begin position="361"/>
        <end position="382"/>
    </location>
</feature>
<evidence type="ECO:0000256" key="2">
    <source>
        <dbReference type="ARBA" id="ARBA00022475"/>
    </source>
</evidence>
<feature type="transmembrane region" description="Helical" evidence="7">
    <location>
        <begin position="915"/>
        <end position="941"/>
    </location>
</feature>
<evidence type="ECO:0000256" key="5">
    <source>
        <dbReference type="ARBA" id="ARBA00022989"/>
    </source>
</evidence>
<keyword evidence="3" id="KW-0997">Cell inner membrane</keyword>
<comment type="caution">
    <text evidence="8">The sequence shown here is derived from an EMBL/GenBank/DDBJ whole genome shotgun (WGS) entry which is preliminary data.</text>
</comment>
<reference evidence="8 9" key="1">
    <citation type="submission" date="2020-09" db="EMBL/GenBank/DDBJ databases">
        <title>Dyella sp. 7MK23 isolated from forest soil.</title>
        <authorList>
            <person name="Fu J."/>
        </authorList>
    </citation>
    <scope>NUCLEOTIDE SEQUENCE [LARGE SCALE GENOMIC DNA]</scope>
    <source>
        <strain evidence="8 9">7MK23</strain>
    </source>
</reference>
<sequence length="1045" mass="112157">MNISGPFIRRPIGTSLLAMGVFVIGVICYSLLGVSALPDMQFPVIFVSASQAGASADNMAATVAAPLERHLGQVPGIDTMRSSSSLGSTQIFLMFESGRNIDDAARDVQAAINAAQPDLPTGLNSPPSYEKANPNDDPVIAFALTSQTQSARDLYDVADSLLAQRLRQLEGVSEVDILGAATPAVRVDVNVRALNAMGISPDQLRNALTAANVFEPQGFLSDGKTTMAVQANDALHSADDFANLVIATNGKGVPVRLKDIANVYDGQQDAYQAAWFQGKPAILMYVYKQSNANIIGTVDRVKAEVPLLRSFLQPGTTLTPYFDDTPTIRASLHEVQATLLISLAMVVLVMAMFLRRLAPTLIAAVAVPLSLAGAAVIMYALGFTLNNLTLLALVIAIGFVVDDAIVVIENIIRHIDQGMSRMEAALAGAREIGFTIVSITASLVAVFIPLLFMGGITGMFFKEFTLTLVAAIVVSALVSLTLTSSLCGHFLRGHDEANAKPSRFGAALERFHEGMLKLYQVSLDFSLRHALLFSLTPLLLIGLTVLIAMSGQIKTSLFPAQDTGLLRGRATSGATVSFQDSANRQQRLINMLLHDHDVAVVGSRLGSTRQGAAGTFDIQLKTHAEGRTDDTFAVLTRLSKKAARYPDLNVRLRAIQDLPSFGGGGTNQGAQYQISLQGNDTTELQEWLPKLVDELRKNPKLRDVGSDLDDAGLQQNIVIDRDKAARLQVNIGGIDSVLYDAFGQRQVSTIYSDLNQYKVVVNALPGQTATPRSIDEVLVPSSTGQMVRLSAFAHQEPGLAPTQVSHMNQYTTMDLSFNLAPGISMGEALQVVQATADNMRMPGDIKLDIGGDFRRFQQSQSGGLLLIFGAIVVVYIVLGILYESLIHPVTILSTLPAAGVGALLALWFTNTDLSVIAQIALVLLIGIVKKNAIMMIDFALVAQREHGKSPLEAAREASLVRFRPIMMTTMVAILAAVPIAVGLGEGSDLRRPLGIALIGGLLISQSLTLLSTPALYVIFSCLSERWAAWRNRHRKPHQPALVRES</sequence>
<dbReference type="PRINTS" id="PR00702">
    <property type="entry name" value="ACRIFLAVINRP"/>
</dbReference>
<evidence type="ECO:0000313" key="9">
    <source>
        <dbReference type="Proteomes" id="UP000651010"/>
    </source>
</evidence>
<dbReference type="Gene3D" id="3.30.2090.10">
    <property type="entry name" value="Multidrug efflux transporter AcrB TolC docking domain, DN and DC subdomains"/>
    <property type="match status" value="2"/>
</dbReference>
<feature type="transmembrane region" description="Helical" evidence="7">
    <location>
        <begin position="335"/>
        <end position="354"/>
    </location>
</feature>
<feature type="transmembrane region" description="Helical" evidence="7">
    <location>
        <begin position="464"/>
        <end position="482"/>
    </location>
</feature>
<dbReference type="Proteomes" id="UP000651010">
    <property type="component" value="Unassembled WGS sequence"/>
</dbReference>
<keyword evidence="9" id="KW-1185">Reference proteome</keyword>
<protein>
    <submittedName>
        <fullName evidence="8">Efflux RND transporter permease subunit</fullName>
    </submittedName>
</protein>
<dbReference type="SUPFAM" id="SSF82714">
    <property type="entry name" value="Multidrug efflux transporter AcrB TolC docking domain, DN and DC subdomains"/>
    <property type="match status" value="2"/>
</dbReference>
<dbReference type="InterPro" id="IPR001036">
    <property type="entry name" value="Acrflvin-R"/>
</dbReference>
<dbReference type="PANTHER" id="PTHR32063:SF34">
    <property type="entry name" value="MULTIDRUG RESISTANCE PROTEIN MDTC"/>
    <property type="match status" value="1"/>
</dbReference>
<evidence type="ECO:0000256" key="1">
    <source>
        <dbReference type="ARBA" id="ARBA00022448"/>
    </source>
</evidence>
<dbReference type="Gene3D" id="3.30.70.1440">
    <property type="entry name" value="Multidrug efflux transporter AcrB pore domain"/>
    <property type="match status" value="1"/>
</dbReference>
<feature type="transmembrane region" description="Helical" evidence="7">
    <location>
        <begin position="530"/>
        <end position="549"/>
    </location>
</feature>
<dbReference type="PANTHER" id="PTHR32063">
    <property type="match status" value="1"/>
</dbReference>
<keyword evidence="6 7" id="KW-0472">Membrane</keyword>
<dbReference type="RefSeq" id="WP_192554252.1">
    <property type="nucleotide sequence ID" value="NZ_JACZZA010000001.1"/>
</dbReference>
<dbReference type="Gene3D" id="3.30.70.1320">
    <property type="entry name" value="Multidrug efflux transporter AcrB pore domain like"/>
    <property type="match status" value="1"/>
</dbReference>
<name>A0ABR9G5W1_9GAMM</name>
<dbReference type="SUPFAM" id="SSF82866">
    <property type="entry name" value="Multidrug efflux transporter AcrB transmembrane domain"/>
    <property type="match status" value="2"/>
</dbReference>
<dbReference type="SUPFAM" id="SSF82693">
    <property type="entry name" value="Multidrug efflux transporter AcrB pore domain, PN1, PN2, PC1 and PC2 subdomains"/>
    <property type="match status" value="2"/>
</dbReference>
<keyword evidence="4 7" id="KW-0812">Transmembrane</keyword>
<evidence type="ECO:0000313" key="8">
    <source>
        <dbReference type="EMBL" id="MBE1159428.1"/>
    </source>
</evidence>
<dbReference type="InterPro" id="IPR027463">
    <property type="entry name" value="AcrB_DN_DC_subdom"/>
</dbReference>
<feature type="transmembrane region" description="Helical" evidence="7">
    <location>
        <begin position="388"/>
        <end position="412"/>
    </location>
</feature>
<dbReference type="Gene3D" id="1.20.1640.10">
    <property type="entry name" value="Multidrug efflux transporter AcrB transmembrane domain"/>
    <property type="match status" value="2"/>
</dbReference>
<proteinExistence type="predicted"/>